<evidence type="ECO:0008006" key="3">
    <source>
        <dbReference type="Google" id="ProtNLM"/>
    </source>
</evidence>
<keyword evidence="2" id="KW-1185">Reference proteome</keyword>
<dbReference type="EMBL" id="CP036265">
    <property type="protein sequence ID" value="QDT14401.1"/>
    <property type="molecule type" value="Genomic_DNA"/>
</dbReference>
<gene>
    <name evidence="1" type="ORF">CA12_04740</name>
</gene>
<dbReference type="KEGG" id="acaf:CA12_04740"/>
<dbReference type="InterPro" id="IPR029475">
    <property type="entry name" value="DUF6807"/>
</dbReference>
<proteinExistence type="predicted"/>
<name>A0A517P4W9_9PLAN</name>
<organism evidence="1 2">
    <name type="scientific">Alienimonas californiensis</name>
    <dbReference type="NCBI Taxonomy" id="2527989"/>
    <lineage>
        <taxon>Bacteria</taxon>
        <taxon>Pseudomonadati</taxon>
        <taxon>Planctomycetota</taxon>
        <taxon>Planctomycetia</taxon>
        <taxon>Planctomycetales</taxon>
        <taxon>Planctomycetaceae</taxon>
        <taxon>Alienimonas</taxon>
    </lineage>
</organism>
<dbReference type="Pfam" id="PF14100">
    <property type="entry name" value="DUF6807"/>
    <property type="match status" value="1"/>
</dbReference>
<evidence type="ECO:0000313" key="1">
    <source>
        <dbReference type="EMBL" id="QDT14401.1"/>
    </source>
</evidence>
<sequence>MHAVLLVAAVLAGPPAPVDDPGDAPQVADPSAAYVQLEPLPGEAVSFRVNGVEATRWHTGTTIGRASFYPLTAPTDAPAAGSLVRMGHPGAPNHSHHRGVWFAHQDVNGRNFWEDDPAVTVRQTDWLALESGRGEGRMACRLAWVGADGRTALTQDLVAALRPLGATLADGYELELHLTLRPGDDGPGNDGPVTLGQTNFGLLGVRVAESLSEHFGAGRLTDDAGRTGEPAIFGNAARWVDYSGPVPVGQGEAFRFEPHGLTVFDHPANRAAGVAEGDETGGEPVEGEPVRWHVRADGWIGPSLCREAPREVSAEEPLALRYLLHAHPGPYAAEVAAARYEAFLARPPLGVRKSSRPHTAFEIVRQGDGEPGD</sequence>
<reference evidence="1 2" key="1">
    <citation type="submission" date="2019-02" db="EMBL/GenBank/DDBJ databases">
        <title>Deep-cultivation of Planctomycetes and their phenomic and genomic characterization uncovers novel biology.</title>
        <authorList>
            <person name="Wiegand S."/>
            <person name="Jogler M."/>
            <person name="Boedeker C."/>
            <person name="Pinto D."/>
            <person name="Vollmers J."/>
            <person name="Rivas-Marin E."/>
            <person name="Kohn T."/>
            <person name="Peeters S.H."/>
            <person name="Heuer A."/>
            <person name="Rast P."/>
            <person name="Oberbeckmann S."/>
            <person name="Bunk B."/>
            <person name="Jeske O."/>
            <person name="Meyerdierks A."/>
            <person name="Storesund J.E."/>
            <person name="Kallscheuer N."/>
            <person name="Luecker S."/>
            <person name="Lage O.M."/>
            <person name="Pohl T."/>
            <person name="Merkel B.J."/>
            <person name="Hornburger P."/>
            <person name="Mueller R.-W."/>
            <person name="Bruemmer F."/>
            <person name="Labrenz M."/>
            <person name="Spormann A.M."/>
            <person name="Op den Camp H."/>
            <person name="Overmann J."/>
            <person name="Amann R."/>
            <person name="Jetten M.S.M."/>
            <person name="Mascher T."/>
            <person name="Medema M.H."/>
            <person name="Devos D.P."/>
            <person name="Kaster A.-K."/>
            <person name="Ovreas L."/>
            <person name="Rohde M."/>
            <person name="Galperin M.Y."/>
            <person name="Jogler C."/>
        </authorList>
    </citation>
    <scope>NUCLEOTIDE SEQUENCE [LARGE SCALE GENOMIC DNA]</scope>
    <source>
        <strain evidence="1 2">CA12</strain>
    </source>
</reference>
<dbReference type="RefSeq" id="WP_145357204.1">
    <property type="nucleotide sequence ID" value="NZ_CP036265.1"/>
</dbReference>
<accession>A0A517P4W9</accession>
<dbReference type="Proteomes" id="UP000318741">
    <property type="component" value="Chromosome"/>
</dbReference>
<dbReference type="OrthoDB" id="242279at2"/>
<evidence type="ECO:0000313" key="2">
    <source>
        <dbReference type="Proteomes" id="UP000318741"/>
    </source>
</evidence>
<dbReference type="AlphaFoldDB" id="A0A517P4W9"/>
<protein>
    <recommendedName>
        <fullName evidence="3">Methane oxygenase PmoA</fullName>
    </recommendedName>
</protein>